<reference evidence="1 2" key="1">
    <citation type="submission" date="2020-04" db="EMBL/GenBank/DDBJ databases">
        <title>Perkinsus olseni comparative genomics.</title>
        <authorList>
            <person name="Bogema D.R."/>
        </authorList>
    </citation>
    <scope>NUCLEOTIDE SEQUENCE [LARGE SCALE GENOMIC DNA]</scope>
    <source>
        <strain evidence="1">ATCC PRA-205</strain>
    </source>
</reference>
<protein>
    <submittedName>
        <fullName evidence="1">Uncharacterized protein</fullName>
    </submittedName>
</protein>
<dbReference type="AlphaFoldDB" id="A0A7J6QI54"/>
<evidence type="ECO:0000313" key="1">
    <source>
        <dbReference type="EMBL" id="KAF4707973.1"/>
    </source>
</evidence>
<dbReference type="EMBL" id="JABANM010029456">
    <property type="protein sequence ID" value="KAF4707973.1"/>
    <property type="molecule type" value="Genomic_DNA"/>
</dbReference>
<name>A0A7J6QI54_PEROL</name>
<sequence>RRNPYAPGSVPLQHEEGYQIPARHHPPAAGLRRGSLSQVHAADGIRSYQSRETAAGWDHDAPCSRAARSKGRFQIGCRRVGPSTERHRTGDHRTKNLTCRASILHKRRGREQANLLFLTCSSFLCR</sequence>
<dbReference type="Proteomes" id="UP000574390">
    <property type="component" value="Unassembled WGS sequence"/>
</dbReference>
<accession>A0A7J6QI54</accession>
<gene>
    <name evidence="1" type="ORF">FOZ62_015124</name>
</gene>
<comment type="caution">
    <text evidence="1">The sequence shown here is derived from an EMBL/GenBank/DDBJ whole genome shotgun (WGS) entry which is preliminary data.</text>
</comment>
<evidence type="ECO:0000313" key="2">
    <source>
        <dbReference type="Proteomes" id="UP000574390"/>
    </source>
</evidence>
<proteinExistence type="predicted"/>
<organism evidence="1 2">
    <name type="scientific">Perkinsus olseni</name>
    <name type="common">Perkinsus atlanticus</name>
    <dbReference type="NCBI Taxonomy" id="32597"/>
    <lineage>
        <taxon>Eukaryota</taxon>
        <taxon>Sar</taxon>
        <taxon>Alveolata</taxon>
        <taxon>Perkinsozoa</taxon>
        <taxon>Perkinsea</taxon>
        <taxon>Perkinsida</taxon>
        <taxon>Perkinsidae</taxon>
        <taxon>Perkinsus</taxon>
    </lineage>
</organism>
<feature type="non-terminal residue" evidence="1">
    <location>
        <position position="126"/>
    </location>
</feature>